<name>A0A926HMU2_9FIRM</name>
<accession>A0A926HMU2</accession>
<dbReference type="Pfam" id="PF13263">
    <property type="entry name" value="PHP_C"/>
    <property type="match status" value="1"/>
</dbReference>
<dbReference type="InterPro" id="IPR016195">
    <property type="entry name" value="Pol/histidinol_Pase-like"/>
</dbReference>
<dbReference type="SUPFAM" id="SSF89550">
    <property type="entry name" value="PHP domain-like"/>
    <property type="match status" value="1"/>
</dbReference>
<dbReference type="AlphaFoldDB" id="A0A926HMU2"/>
<organism evidence="1 2">
    <name type="scientific">Luoshenia tenuis</name>
    <dbReference type="NCBI Taxonomy" id="2763654"/>
    <lineage>
        <taxon>Bacteria</taxon>
        <taxon>Bacillati</taxon>
        <taxon>Bacillota</taxon>
        <taxon>Clostridia</taxon>
        <taxon>Christensenellales</taxon>
        <taxon>Christensenellaceae</taxon>
        <taxon>Luoshenia</taxon>
    </lineage>
</organism>
<dbReference type="GO" id="GO:0035312">
    <property type="term" value="F:5'-3' DNA exonuclease activity"/>
    <property type="evidence" value="ECO:0007669"/>
    <property type="project" value="TreeGrafter"/>
</dbReference>
<gene>
    <name evidence="1" type="ORF">H8699_08700</name>
</gene>
<evidence type="ECO:0000313" key="2">
    <source>
        <dbReference type="Proteomes" id="UP000654279"/>
    </source>
</evidence>
<keyword evidence="2" id="KW-1185">Reference proteome</keyword>
<dbReference type="InterPro" id="IPR052018">
    <property type="entry name" value="PHP_domain"/>
</dbReference>
<sequence length="237" mass="27141">MEPQNIYKVELHAHTDETSLCGHVPAAGQVELYLKGGYQCLVLTDHYFPDFFTKFYPGKSWDEYADMLLAGYRAAKKAAEGTALTVLLGFELRSYEGMEDFLCYGMTEEDVYRYPMICQKSVKDMCDFAHEKGWLINQAHPYRDDYAQLHPVKDPTLIDAVEVYNGTPYVHNHNELALEWARKHHVPALSGSDAHRDYGACRGGIAFPYPIYSSQALIEGIKKQDYTLLRTQDEMQY</sequence>
<evidence type="ECO:0000313" key="1">
    <source>
        <dbReference type="EMBL" id="MBC8529503.1"/>
    </source>
</evidence>
<dbReference type="RefSeq" id="WP_138294543.1">
    <property type="nucleotide sequence ID" value="NZ_JACRSO010000003.1"/>
</dbReference>
<dbReference type="Gene3D" id="3.20.20.140">
    <property type="entry name" value="Metal-dependent hydrolases"/>
    <property type="match status" value="1"/>
</dbReference>
<reference evidence="1" key="1">
    <citation type="submission" date="2020-08" db="EMBL/GenBank/DDBJ databases">
        <title>Genome public.</title>
        <authorList>
            <person name="Liu C."/>
            <person name="Sun Q."/>
        </authorList>
    </citation>
    <scope>NUCLEOTIDE SEQUENCE</scope>
    <source>
        <strain evidence="1">NSJ-44</strain>
    </source>
</reference>
<proteinExistence type="predicted"/>
<dbReference type="EMBL" id="JACRSO010000003">
    <property type="protein sequence ID" value="MBC8529503.1"/>
    <property type="molecule type" value="Genomic_DNA"/>
</dbReference>
<dbReference type="GO" id="GO:0004534">
    <property type="term" value="F:5'-3' RNA exonuclease activity"/>
    <property type="evidence" value="ECO:0007669"/>
    <property type="project" value="TreeGrafter"/>
</dbReference>
<dbReference type="PANTHER" id="PTHR42924:SF3">
    <property type="entry name" value="POLYMERASE_HISTIDINOL PHOSPHATASE N-TERMINAL DOMAIN-CONTAINING PROTEIN"/>
    <property type="match status" value="1"/>
</dbReference>
<protein>
    <submittedName>
        <fullName evidence="1">PHP domain-containing protein</fullName>
    </submittedName>
</protein>
<dbReference type="Proteomes" id="UP000654279">
    <property type="component" value="Unassembled WGS sequence"/>
</dbReference>
<comment type="caution">
    <text evidence="1">The sequence shown here is derived from an EMBL/GenBank/DDBJ whole genome shotgun (WGS) entry which is preliminary data.</text>
</comment>
<dbReference type="PANTHER" id="PTHR42924">
    <property type="entry name" value="EXONUCLEASE"/>
    <property type="match status" value="1"/>
</dbReference>